<dbReference type="NCBIfam" id="TIGR00521">
    <property type="entry name" value="coaBC_dfp"/>
    <property type="match status" value="1"/>
</dbReference>
<sequence length="408" mass="42453">MPDRIVVLHSNVMTGFSGRRIVLGVTGGVAAYKAAELARLLVKDGADVDVVLTAAGSRFVGGPTFQALTGRPVWSDLWDARAPGGMAHIALSRGADAILVAPASADFLAKLVHGSADDLLSTLCLARECPLLAAPAMNRQMWEQAPTRRNVRQLIEDGVVLLGPGTGAQACGEVGPGRMLEAEEIGEELAAFFQPKLLAGRRVLLTAGPTFEPIDPVRGLTNASSGKMGFALARACREAGAVVTLVAGPVALAAPRGVTRIDVQSAAQMRAAVLRELPDQDLFIAVAAVADYRPVKTHADKIKKSGGTLTLELAQNPDILAEVAALPNAPFCVGFAAESRNLAEYAEGKRVAKKLPLVVGNLVRDGLGGDANSVILFDAEGSHPLPPGGKLGVARAIVAHIASLLEHR</sequence>
<gene>
    <name evidence="5" type="primary">coaBC_12</name>
    <name evidence="5" type="ORF">GALL_338000</name>
</gene>
<dbReference type="GO" id="GO:0015937">
    <property type="term" value="P:coenzyme A biosynthetic process"/>
    <property type="evidence" value="ECO:0007669"/>
    <property type="project" value="InterPro"/>
</dbReference>
<dbReference type="Gene3D" id="3.40.50.10300">
    <property type="entry name" value="CoaB-like"/>
    <property type="match status" value="1"/>
</dbReference>
<proteinExistence type="inferred from homology"/>
<evidence type="ECO:0000256" key="1">
    <source>
        <dbReference type="ARBA" id="ARBA00022793"/>
    </source>
</evidence>
<dbReference type="InterPro" id="IPR035929">
    <property type="entry name" value="CoaB-like_sf"/>
</dbReference>
<feature type="domain" description="Flavoprotein" evidence="3">
    <location>
        <begin position="20"/>
        <end position="188"/>
    </location>
</feature>
<dbReference type="InterPro" id="IPR005252">
    <property type="entry name" value="CoaBC"/>
</dbReference>
<dbReference type="Gene3D" id="3.40.50.1950">
    <property type="entry name" value="Flavin prenyltransferase-like"/>
    <property type="match status" value="1"/>
</dbReference>
<dbReference type="Pfam" id="PF02441">
    <property type="entry name" value="Flavoprotein"/>
    <property type="match status" value="1"/>
</dbReference>
<dbReference type="InterPro" id="IPR036551">
    <property type="entry name" value="Flavin_trans-like"/>
</dbReference>
<dbReference type="GO" id="GO:0071513">
    <property type="term" value="C:phosphopantothenoylcysteine decarboxylase complex"/>
    <property type="evidence" value="ECO:0007669"/>
    <property type="project" value="TreeGrafter"/>
</dbReference>
<evidence type="ECO:0000259" key="3">
    <source>
        <dbReference type="Pfam" id="PF02441"/>
    </source>
</evidence>
<dbReference type="EMBL" id="MLJW01000621">
    <property type="protein sequence ID" value="OIQ84392.1"/>
    <property type="molecule type" value="Genomic_DNA"/>
</dbReference>
<dbReference type="Pfam" id="PF04127">
    <property type="entry name" value="DFP"/>
    <property type="match status" value="1"/>
</dbReference>
<dbReference type="GO" id="GO:0010181">
    <property type="term" value="F:FMN binding"/>
    <property type="evidence" value="ECO:0007669"/>
    <property type="project" value="InterPro"/>
</dbReference>
<evidence type="ECO:0000313" key="5">
    <source>
        <dbReference type="EMBL" id="OIQ84392.1"/>
    </source>
</evidence>
<dbReference type="AlphaFoldDB" id="A0A1J5QLT8"/>
<feature type="domain" description="DNA/pantothenate metabolism flavoprotein C-terminal" evidence="4">
    <location>
        <begin position="198"/>
        <end position="403"/>
    </location>
</feature>
<reference evidence="5" key="1">
    <citation type="submission" date="2016-10" db="EMBL/GenBank/DDBJ databases">
        <title>Sequence of Gallionella enrichment culture.</title>
        <authorList>
            <person name="Poehlein A."/>
            <person name="Muehling M."/>
            <person name="Daniel R."/>
        </authorList>
    </citation>
    <scope>NUCLEOTIDE SEQUENCE</scope>
</reference>
<protein>
    <submittedName>
        <fullName evidence="5">Coenzyme A biosynthesis bifunctional protein CoaBC</fullName>
    </submittedName>
</protein>
<evidence type="ECO:0000256" key="2">
    <source>
        <dbReference type="ARBA" id="ARBA00023239"/>
    </source>
</evidence>
<dbReference type="PANTHER" id="PTHR14359:SF6">
    <property type="entry name" value="PHOSPHOPANTOTHENOYLCYSTEINE DECARBOXYLASE"/>
    <property type="match status" value="1"/>
</dbReference>
<evidence type="ECO:0000259" key="4">
    <source>
        <dbReference type="Pfam" id="PF04127"/>
    </source>
</evidence>
<dbReference type="GO" id="GO:0015941">
    <property type="term" value="P:pantothenate catabolic process"/>
    <property type="evidence" value="ECO:0007669"/>
    <property type="project" value="InterPro"/>
</dbReference>
<keyword evidence="1" id="KW-0210">Decarboxylase</keyword>
<dbReference type="InterPro" id="IPR003382">
    <property type="entry name" value="Flavoprotein"/>
</dbReference>
<dbReference type="GO" id="GO:0004632">
    <property type="term" value="F:phosphopantothenate--cysteine ligase activity"/>
    <property type="evidence" value="ECO:0007669"/>
    <property type="project" value="InterPro"/>
</dbReference>
<dbReference type="HAMAP" id="MF_02225">
    <property type="entry name" value="CoaBC"/>
    <property type="match status" value="1"/>
</dbReference>
<dbReference type="GO" id="GO:0004633">
    <property type="term" value="F:phosphopantothenoylcysteine decarboxylase activity"/>
    <property type="evidence" value="ECO:0007669"/>
    <property type="project" value="InterPro"/>
</dbReference>
<name>A0A1J5QLT8_9ZZZZ</name>
<organism evidence="5">
    <name type="scientific">mine drainage metagenome</name>
    <dbReference type="NCBI Taxonomy" id="410659"/>
    <lineage>
        <taxon>unclassified sequences</taxon>
        <taxon>metagenomes</taxon>
        <taxon>ecological metagenomes</taxon>
    </lineage>
</organism>
<dbReference type="PANTHER" id="PTHR14359">
    <property type="entry name" value="HOMO-OLIGOMERIC FLAVIN CONTAINING CYS DECARBOXYLASE FAMILY"/>
    <property type="match status" value="1"/>
</dbReference>
<keyword evidence="2" id="KW-0456">Lyase</keyword>
<accession>A0A1J5QLT8</accession>
<dbReference type="SUPFAM" id="SSF52507">
    <property type="entry name" value="Homo-oligomeric flavin-containing Cys decarboxylases, HFCD"/>
    <property type="match status" value="1"/>
</dbReference>
<comment type="caution">
    <text evidence="5">The sequence shown here is derived from an EMBL/GenBank/DDBJ whole genome shotgun (WGS) entry which is preliminary data.</text>
</comment>
<dbReference type="SUPFAM" id="SSF102645">
    <property type="entry name" value="CoaB-like"/>
    <property type="match status" value="1"/>
</dbReference>
<dbReference type="InterPro" id="IPR007085">
    <property type="entry name" value="DNA/pantothenate-metab_flavo_C"/>
</dbReference>